<dbReference type="InterPro" id="IPR050111">
    <property type="entry name" value="C-type_lectin/snaclec_domain"/>
</dbReference>
<keyword evidence="1" id="KW-0430">Lectin</keyword>
<evidence type="ECO:0000313" key="3">
    <source>
        <dbReference type="Proteomes" id="UP000515152"/>
    </source>
</evidence>
<organism evidence="3 4">
    <name type="scientific">Clupea harengus</name>
    <name type="common">Atlantic herring</name>
    <dbReference type="NCBI Taxonomy" id="7950"/>
    <lineage>
        <taxon>Eukaryota</taxon>
        <taxon>Metazoa</taxon>
        <taxon>Chordata</taxon>
        <taxon>Craniata</taxon>
        <taxon>Vertebrata</taxon>
        <taxon>Euteleostomi</taxon>
        <taxon>Actinopterygii</taxon>
        <taxon>Neopterygii</taxon>
        <taxon>Teleostei</taxon>
        <taxon>Clupei</taxon>
        <taxon>Clupeiformes</taxon>
        <taxon>Clupeoidei</taxon>
        <taxon>Clupeidae</taxon>
        <taxon>Clupea</taxon>
    </lineage>
</organism>
<dbReference type="OrthoDB" id="538816at2759"/>
<gene>
    <name evidence="4" type="primary">LOC116224954</name>
</gene>
<dbReference type="InterPro" id="IPR033989">
    <property type="entry name" value="CD209-like_CTLD"/>
</dbReference>
<feature type="domain" description="C-type lectin" evidence="2">
    <location>
        <begin position="73"/>
        <end position="196"/>
    </location>
</feature>
<dbReference type="PANTHER" id="PTHR22803">
    <property type="entry name" value="MANNOSE, PHOSPHOLIPASE, LECTIN RECEPTOR RELATED"/>
    <property type="match status" value="1"/>
</dbReference>
<dbReference type="KEGG" id="char:116224954"/>
<dbReference type="PROSITE" id="PS50041">
    <property type="entry name" value="C_TYPE_LECTIN_2"/>
    <property type="match status" value="1"/>
</dbReference>
<protein>
    <submittedName>
        <fullName evidence="4">C-type lectin domain family 10 member A-like</fullName>
    </submittedName>
</protein>
<sequence>MHTLVDTNEQAKLHLREKLHRNLSATLNTTAATLVDEQAKLHLMEKLHSNLSATLNTTATSGCRVCPDGWAHNSGKCYLFSSTGKTWSQSRDHCITLGGHLAIVNSQEEQTFLIKKAKGQIHWMGLSDLETEGLWIWVDSTPLSETGAVFWLKRPGGQDEPDNWKDEPAGEDCACFASTGEWHDNSCRKTYRFVCETLAPE</sequence>
<dbReference type="GeneID" id="116224954"/>
<dbReference type="CDD" id="cd03590">
    <property type="entry name" value="CLECT_DC-SIGN_like"/>
    <property type="match status" value="1"/>
</dbReference>
<dbReference type="PROSITE" id="PS00615">
    <property type="entry name" value="C_TYPE_LECTIN_1"/>
    <property type="match status" value="1"/>
</dbReference>
<dbReference type="Pfam" id="PF00059">
    <property type="entry name" value="Lectin_C"/>
    <property type="match status" value="1"/>
</dbReference>
<dbReference type="AlphaFoldDB" id="A0A8M1K9S5"/>
<reference evidence="4" key="1">
    <citation type="submission" date="2025-08" db="UniProtKB">
        <authorList>
            <consortium name="RefSeq"/>
        </authorList>
    </citation>
    <scope>IDENTIFICATION</scope>
</reference>
<dbReference type="GO" id="GO:0030246">
    <property type="term" value="F:carbohydrate binding"/>
    <property type="evidence" value="ECO:0007669"/>
    <property type="project" value="UniProtKB-KW"/>
</dbReference>
<accession>A0A8M1K9S5</accession>
<dbReference type="SMART" id="SM00034">
    <property type="entry name" value="CLECT"/>
    <property type="match status" value="1"/>
</dbReference>
<evidence type="ECO:0000259" key="2">
    <source>
        <dbReference type="PROSITE" id="PS50041"/>
    </source>
</evidence>
<dbReference type="Proteomes" id="UP000515152">
    <property type="component" value="Unplaced"/>
</dbReference>
<keyword evidence="3" id="KW-1185">Reference proteome</keyword>
<name>A0A8M1K9S5_CLUHA</name>
<dbReference type="InterPro" id="IPR001304">
    <property type="entry name" value="C-type_lectin-like"/>
</dbReference>
<evidence type="ECO:0000313" key="4">
    <source>
        <dbReference type="RefSeq" id="XP_042560642.1"/>
    </source>
</evidence>
<dbReference type="InterPro" id="IPR018378">
    <property type="entry name" value="C-type_lectin_CS"/>
</dbReference>
<proteinExistence type="predicted"/>
<dbReference type="RefSeq" id="XP_042560642.1">
    <property type="nucleotide sequence ID" value="XM_042704708.1"/>
</dbReference>
<evidence type="ECO:0000256" key="1">
    <source>
        <dbReference type="ARBA" id="ARBA00022734"/>
    </source>
</evidence>